<gene>
    <name evidence="1" type="ORF">FC678_23090</name>
</gene>
<protein>
    <submittedName>
        <fullName evidence="1">Aspartyl-phosphate phosphatase Spo0E family protein</fullName>
    </submittedName>
</protein>
<dbReference type="AlphaFoldDB" id="A0A9X8ZD64"/>
<dbReference type="OrthoDB" id="2973153at2"/>
<dbReference type="EMBL" id="SZNT01000515">
    <property type="protein sequence ID" value="TKH07044.1"/>
    <property type="molecule type" value="Genomic_DNA"/>
</dbReference>
<dbReference type="Gene3D" id="4.10.280.10">
    <property type="entry name" value="Helix-loop-helix DNA-binding domain"/>
    <property type="match status" value="1"/>
</dbReference>
<dbReference type="InterPro" id="IPR018540">
    <property type="entry name" value="Spo0E-like"/>
</dbReference>
<dbReference type="SUPFAM" id="SSF140500">
    <property type="entry name" value="BAS1536-like"/>
    <property type="match status" value="1"/>
</dbReference>
<proteinExistence type="predicted"/>
<evidence type="ECO:0000313" key="2">
    <source>
        <dbReference type="Proteomes" id="UP000309170"/>
    </source>
</evidence>
<dbReference type="GO" id="GO:0046983">
    <property type="term" value="F:protein dimerization activity"/>
    <property type="evidence" value="ECO:0007669"/>
    <property type="project" value="InterPro"/>
</dbReference>
<name>A0A9X8ZD64_9BACI</name>
<organism evidence="1 2">
    <name type="scientific">Peribacillus simplex</name>
    <dbReference type="NCBI Taxonomy" id="1478"/>
    <lineage>
        <taxon>Bacteria</taxon>
        <taxon>Bacillati</taxon>
        <taxon>Bacillota</taxon>
        <taxon>Bacilli</taxon>
        <taxon>Bacillales</taxon>
        <taxon>Bacillaceae</taxon>
        <taxon>Peribacillus</taxon>
    </lineage>
</organism>
<dbReference type="Proteomes" id="UP000309170">
    <property type="component" value="Unassembled WGS sequence"/>
</dbReference>
<dbReference type="InterPro" id="IPR036638">
    <property type="entry name" value="HLH_DNA-bd_sf"/>
</dbReference>
<dbReference type="InterPro" id="IPR037208">
    <property type="entry name" value="Spo0E-like_sf"/>
</dbReference>
<accession>A0A9X8ZD64</accession>
<reference evidence="1 2" key="1">
    <citation type="journal article" date="2019" name="Environ. Microbiol.">
        <title>An active ?-lactamase is a part of an orchestrated cell wall stress resistance network of Bacillus subtilis and related rhizosphere species.</title>
        <authorList>
            <person name="Bucher T."/>
            <person name="Keren-Paz A."/>
            <person name="Hausser J."/>
            <person name="Olender T."/>
            <person name="Cytryn E."/>
            <person name="Kolodkin-Gal I."/>
        </authorList>
    </citation>
    <scope>NUCLEOTIDE SEQUENCE [LARGE SCALE GENOMIC DNA]</scope>
    <source>
        <strain evidence="1 2">I4</strain>
    </source>
</reference>
<dbReference type="GO" id="GO:0043937">
    <property type="term" value="P:regulation of sporulation"/>
    <property type="evidence" value="ECO:0007669"/>
    <property type="project" value="InterPro"/>
</dbReference>
<comment type="caution">
    <text evidence="1">The sequence shown here is derived from an EMBL/GenBank/DDBJ whole genome shotgun (WGS) entry which is preliminary data.</text>
</comment>
<evidence type="ECO:0000313" key="1">
    <source>
        <dbReference type="EMBL" id="TKH07044.1"/>
    </source>
</evidence>
<sequence length="52" mass="5912">MKVQNPYEMFLLGNLHGLTSPVTINASHQLDRLLNYLLFEKAPLVILMKKTG</sequence>
<dbReference type="Pfam" id="PF09388">
    <property type="entry name" value="SpoOE-like"/>
    <property type="match status" value="1"/>
</dbReference>